<sequence>MNSESIIRAFGDSASAEVVENIFQTLRTYQRPQLPEDGRSFCDWVLVRRAGVELGFVDSEYQSGAAPIRWGQGELLLTQAYFYSGFDDIKPFGGTLPFDLTLQDSREVARKKLGDFEPTRHSYRDDTWDVEGYRLSVMYTEGGLAIDRIACRMLATPIPRKDSVQNPDLVRVTDTFGCEVTSPEFRALWSHTLTDDDYRIARDSGELDLTQSYGATVDFAETGVGAVFRAITFHRNRDQESVGWSGPLPQGLDFEDSPDIMFGKISAQPIQQADSVLTGHAVWHFDNYTLHVLYSNLDNRLLRVKLIAPGTWKCVDDYVDA</sequence>
<protein>
    <submittedName>
        <fullName evidence="1">Uncharacterized protein</fullName>
    </submittedName>
</protein>
<reference evidence="1 2" key="1">
    <citation type="submission" date="2023-12" db="EMBL/GenBank/DDBJ databases">
        <title>Genome sequencing and assembly of bacterial species from a model synthetic community.</title>
        <authorList>
            <person name="Hogle S.L."/>
        </authorList>
    </citation>
    <scope>NUCLEOTIDE SEQUENCE [LARGE SCALE GENOMIC DNA]</scope>
    <source>
        <strain evidence="1 2">HAMBI 2494</strain>
    </source>
</reference>
<dbReference type="Proteomes" id="UP001325479">
    <property type="component" value="Chromosome"/>
</dbReference>
<dbReference type="EMBL" id="CP139965">
    <property type="protein sequence ID" value="WQD79035.1"/>
    <property type="molecule type" value="Genomic_DNA"/>
</dbReference>
<keyword evidence="2" id="KW-1185">Reference proteome</keyword>
<evidence type="ECO:0000313" key="2">
    <source>
        <dbReference type="Proteomes" id="UP001325479"/>
    </source>
</evidence>
<accession>A0ABZ0WNR8</accession>
<name>A0ABZ0WNR8_9BURK</name>
<organism evidence="1 2">
    <name type="scientific">Paraburkholderia kururiensis</name>
    <dbReference type="NCBI Taxonomy" id="984307"/>
    <lineage>
        <taxon>Bacteria</taxon>
        <taxon>Pseudomonadati</taxon>
        <taxon>Pseudomonadota</taxon>
        <taxon>Betaproteobacteria</taxon>
        <taxon>Burkholderiales</taxon>
        <taxon>Burkholderiaceae</taxon>
        <taxon>Paraburkholderia</taxon>
    </lineage>
</organism>
<dbReference type="RefSeq" id="WP_114812939.1">
    <property type="nucleotide sequence ID" value="NZ_CP139965.1"/>
</dbReference>
<proteinExistence type="predicted"/>
<gene>
    <name evidence="1" type="ORF">U0042_04830</name>
</gene>
<evidence type="ECO:0000313" key="1">
    <source>
        <dbReference type="EMBL" id="WQD79035.1"/>
    </source>
</evidence>